<proteinExistence type="predicted"/>
<reference evidence="1" key="2">
    <citation type="journal article" date="2015" name="Fish Shellfish Immunol.">
        <title>Early steps in the European eel (Anguilla anguilla)-Vibrio vulnificus interaction in the gills: Role of the RtxA13 toxin.</title>
        <authorList>
            <person name="Callol A."/>
            <person name="Pajuelo D."/>
            <person name="Ebbesson L."/>
            <person name="Teles M."/>
            <person name="MacKenzie S."/>
            <person name="Amaro C."/>
        </authorList>
    </citation>
    <scope>NUCLEOTIDE SEQUENCE</scope>
</reference>
<sequence>MAKECFRNVLLRFEEAVLVGKITFICLKLWEEICNQTKTFIGHYVRSFMDPTAKSLVIH</sequence>
<accession>A0A0E9SCE6</accession>
<dbReference type="AlphaFoldDB" id="A0A0E9SCE6"/>
<protein>
    <submittedName>
        <fullName evidence="1">Uncharacterized protein</fullName>
    </submittedName>
</protein>
<reference evidence="1" key="1">
    <citation type="submission" date="2014-11" db="EMBL/GenBank/DDBJ databases">
        <authorList>
            <person name="Amaro Gonzalez C."/>
        </authorList>
    </citation>
    <scope>NUCLEOTIDE SEQUENCE</scope>
</reference>
<dbReference type="EMBL" id="GBXM01070379">
    <property type="protein sequence ID" value="JAH38198.1"/>
    <property type="molecule type" value="Transcribed_RNA"/>
</dbReference>
<evidence type="ECO:0000313" key="1">
    <source>
        <dbReference type="EMBL" id="JAH38198.1"/>
    </source>
</evidence>
<organism evidence="1">
    <name type="scientific">Anguilla anguilla</name>
    <name type="common">European freshwater eel</name>
    <name type="synonym">Muraena anguilla</name>
    <dbReference type="NCBI Taxonomy" id="7936"/>
    <lineage>
        <taxon>Eukaryota</taxon>
        <taxon>Metazoa</taxon>
        <taxon>Chordata</taxon>
        <taxon>Craniata</taxon>
        <taxon>Vertebrata</taxon>
        <taxon>Euteleostomi</taxon>
        <taxon>Actinopterygii</taxon>
        <taxon>Neopterygii</taxon>
        <taxon>Teleostei</taxon>
        <taxon>Anguilliformes</taxon>
        <taxon>Anguillidae</taxon>
        <taxon>Anguilla</taxon>
    </lineage>
</organism>
<name>A0A0E9SCE6_ANGAN</name>